<reference evidence="2" key="1">
    <citation type="submission" date="2018-02" db="EMBL/GenBank/DDBJ databases">
        <authorList>
            <person name="Hausmann B."/>
        </authorList>
    </citation>
    <scope>NUCLEOTIDE SEQUENCE [LARGE SCALE GENOMIC DNA]</scope>
    <source>
        <strain evidence="2">Peat soil MAG SbA1</strain>
    </source>
</reference>
<protein>
    <submittedName>
        <fullName evidence="1">Uncharacterized protein</fullName>
    </submittedName>
</protein>
<sequence>MQRDVCVRCHFYQPPQENPWLEVVELKDSASPYHEWNTRVTAECNLPNGDAAVLVCELRLQ</sequence>
<evidence type="ECO:0000313" key="1">
    <source>
        <dbReference type="EMBL" id="SPF42802.1"/>
    </source>
</evidence>
<dbReference type="AlphaFoldDB" id="A0A2U3KT37"/>
<organism evidence="1 2">
    <name type="scientific">Candidatus Sulfotelmatobacter kueseliae</name>
    <dbReference type="NCBI Taxonomy" id="2042962"/>
    <lineage>
        <taxon>Bacteria</taxon>
        <taxon>Pseudomonadati</taxon>
        <taxon>Acidobacteriota</taxon>
        <taxon>Terriglobia</taxon>
        <taxon>Terriglobales</taxon>
        <taxon>Candidatus Korobacteraceae</taxon>
        <taxon>Candidatus Sulfotelmatobacter</taxon>
    </lineage>
</organism>
<accession>A0A2U3KT37</accession>
<dbReference type="EMBL" id="OMOD01000141">
    <property type="protein sequence ID" value="SPF42802.1"/>
    <property type="molecule type" value="Genomic_DNA"/>
</dbReference>
<evidence type="ECO:0000313" key="2">
    <source>
        <dbReference type="Proteomes" id="UP000238701"/>
    </source>
</evidence>
<name>A0A2U3KT37_9BACT</name>
<dbReference type="Proteomes" id="UP000238701">
    <property type="component" value="Unassembled WGS sequence"/>
</dbReference>
<gene>
    <name evidence="1" type="ORF">SBA1_470024</name>
</gene>
<proteinExistence type="predicted"/>